<dbReference type="GO" id="GO:0140078">
    <property type="term" value="F:class I DNA-(apurinic or apyrimidinic site) endonuclease activity"/>
    <property type="evidence" value="ECO:0007669"/>
    <property type="project" value="UniProtKB-EC"/>
</dbReference>
<keyword evidence="6 10" id="KW-0408">Iron</keyword>
<feature type="binding site" evidence="10">
    <location>
        <position position="227"/>
    </location>
    <ligand>
        <name>[4Fe-4S] cluster</name>
        <dbReference type="ChEBI" id="CHEBI:49883"/>
    </ligand>
</feature>
<comment type="caution">
    <text evidence="13">The sequence shown here is derived from an EMBL/GenBank/DDBJ whole genome shotgun (WGS) entry which is preliminary data.</text>
</comment>
<keyword evidence="2 10" id="KW-0004">4Fe-4S</keyword>
<dbReference type="InterPro" id="IPR011257">
    <property type="entry name" value="DNA_glycosylase"/>
</dbReference>
<proteinExistence type="inferred from homology"/>
<evidence type="ECO:0000259" key="12">
    <source>
        <dbReference type="SMART" id="SM00478"/>
    </source>
</evidence>
<comment type="catalytic activity">
    <reaction evidence="10">
        <text>2'-deoxyribonucleotide-(2'-deoxyribose 5'-phosphate)-2'-deoxyribonucleotide-DNA = a 3'-end 2'-deoxyribonucleotide-(2,3-dehydro-2,3-deoxyribose 5'-phosphate)-DNA + a 5'-end 5'-phospho-2'-deoxyribonucleoside-DNA + H(+)</text>
        <dbReference type="Rhea" id="RHEA:66592"/>
        <dbReference type="Rhea" id="RHEA-COMP:13180"/>
        <dbReference type="Rhea" id="RHEA-COMP:16897"/>
        <dbReference type="Rhea" id="RHEA-COMP:17067"/>
        <dbReference type="ChEBI" id="CHEBI:15378"/>
        <dbReference type="ChEBI" id="CHEBI:136412"/>
        <dbReference type="ChEBI" id="CHEBI:157695"/>
        <dbReference type="ChEBI" id="CHEBI:167181"/>
        <dbReference type="EC" id="4.2.99.18"/>
    </reaction>
</comment>
<keyword evidence="13" id="KW-0255">Endonuclease</keyword>
<evidence type="ECO:0000256" key="10">
    <source>
        <dbReference type="HAMAP-Rule" id="MF_00942"/>
    </source>
</evidence>
<accession>A0AA37DGR7</accession>
<dbReference type="Pfam" id="PF10576">
    <property type="entry name" value="EndIII_4Fe-2S"/>
    <property type="match status" value="1"/>
</dbReference>
<dbReference type="GO" id="GO:0006285">
    <property type="term" value="P:base-excision repair, AP site formation"/>
    <property type="evidence" value="ECO:0007669"/>
    <property type="project" value="TreeGrafter"/>
</dbReference>
<evidence type="ECO:0000256" key="6">
    <source>
        <dbReference type="ARBA" id="ARBA00023004"/>
    </source>
</evidence>
<dbReference type="PIRSF" id="PIRSF001435">
    <property type="entry name" value="Nth"/>
    <property type="match status" value="1"/>
</dbReference>
<keyword evidence="10" id="KW-0238">DNA-binding</keyword>
<keyword evidence="7 10" id="KW-0411">Iron-sulfur</keyword>
<dbReference type="InterPro" id="IPR000445">
    <property type="entry name" value="HhH_motif"/>
</dbReference>
<dbReference type="HAMAP" id="MF_00942">
    <property type="entry name" value="Nth"/>
    <property type="match status" value="1"/>
</dbReference>
<dbReference type="RefSeq" id="WP_009532919.1">
    <property type="nucleotide sequence ID" value="NZ_CAJPPX010000084.1"/>
</dbReference>
<dbReference type="Pfam" id="PF00633">
    <property type="entry name" value="HHH"/>
    <property type="match status" value="1"/>
</dbReference>
<dbReference type="SMART" id="SM00525">
    <property type="entry name" value="FES"/>
    <property type="match status" value="1"/>
</dbReference>
<evidence type="ECO:0000256" key="7">
    <source>
        <dbReference type="ARBA" id="ARBA00023014"/>
    </source>
</evidence>
<dbReference type="GO" id="GO:0046872">
    <property type="term" value="F:metal ion binding"/>
    <property type="evidence" value="ECO:0007669"/>
    <property type="project" value="UniProtKB-KW"/>
</dbReference>
<keyword evidence="10" id="KW-0456">Lyase</keyword>
<keyword evidence="14" id="KW-1185">Reference proteome</keyword>
<sequence>MKQGTEKKTENKKGKRGAETALNARRELTKEVIERLKALYPDTKCTLTYEDAWQLLISVRLAAQCTDLRVDQVTPRLYERFPTVRALSEAPVEDIEEIVRPCGLGNSKARDIKKCMTVLHEEYQDQVPRDFKALLALPGVGRKSANLIMGDVFGEPAIVTDTHCIRLVNRIGLVDQVKEPAKVEKLLWELVPPEESNQFCHRLVDHGRAVCTARKPDCGHCVLNDLCRYAKEEQPFGLGEL</sequence>
<feature type="binding site" evidence="10">
    <location>
        <position position="221"/>
    </location>
    <ligand>
        <name>[4Fe-4S] cluster</name>
        <dbReference type="ChEBI" id="CHEBI:49883"/>
    </ligand>
</feature>
<feature type="region of interest" description="Disordered" evidence="11">
    <location>
        <begin position="1"/>
        <end position="21"/>
    </location>
</feature>
<evidence type="ECO:0000256" key="1">
    <source>
        <dbReference type="ARBA" id="ARBA00008343"/>
    </source>
</evidence>
<evidence type="ECO:0000313" key="14">
    <source>
        <dbReference type="Proteomes" id="UP000018466"/>
    </source>
</evidence>
<comment type="function">
    <text evidence="10">DNA repair enzyme that has both DNA N-glycosylase activity and AP-lyase activity. The DNA N-glycosylase activity releases various damaged pyrimidines from DNA by cleaving the N-glycosidic bond, leaving an AP (apurinic/apyrimidinic) site. The AP-lyase activity cleaves the phosphodiester bond 3' to the AP site by a beta-elimination, leaving a 3'-terminal unsaturated sugar and a product with a terminal 5'-phosphate.</text>
</comment>
<dbReference type="InterPro" id="IPR003265">
    <property type="entry name" value="HhH-GPD_domain"/>
</dbReference>
<keyword evidence="8 10" id="KW-0234">DNA repair</keyword>
<keyword evidence="9 10" id="KW-0326">Glycosidase</keyword>
<dbReference type="PANTHER" id="PTHR10359:SF18">
    <property type="entry name" value="ENDONUCLEASE III"/>
    <property type="match status" value="1"/>
</dbReference>
<evidence type="ECO:0000256" key="11">
    <source>
        <dbReference type="SAM" id="MobiDB-lite"/>
    </source>
</evidence>
<dbReference type="CDD" id="cd00056">
    <property type="entry name" value="ENDO3c"/>
    <property type="match status" value="1"/>
</dbReference>
<evidence type="ECO:0000256" key="8">
    <source>
        <dbReference type="ARBA" id="ARBA00023204"/>
    </source>
</evidence>
<reference evidence="13 14" key="1">
    <citation type="submission" date="2011-10" db="EMBL/GenBank/DDBJ databases">
        <title>The Genome Sequence of Lachnospiraceae bacterium ACC2.</title>
        <authorList>
            <consortium name="The Broad Institute Genome Sequencing Platform"/>
            <person name="Earl A."/>
            <person name="Ward D."/>
            <person name="Feldgarden M."/>
            <person name="Gevers D."/>
            <person name="Sizova M."/>
            <person name="Hazen A."/>
            <person name="Epstein S."/>
            <person name="Young S.K."/>
            <person name="Zeng Q."/>
            <person name="Gargeya S."/>
            <person name="Fitzgerald M."/>
            <person name="Haas B."/>
            <person name="Abouelleil A."/>
            <person name="Alvarado L."/>
            <person name="Arachchi H.M."/>
            <person name="Berlin A."/>
            <person name="Brown A."/>
            <person name="Chapman S.B."/>
            <person name="Chen Z."/>
            <person name="Dunbar C."/>
            <person name="Freedman E."/>
            <person name="Gearin G."/>
            <person name="Goldberg J."/>
            <person name="Griggs A."/>
            <person name="Gujja S."/>
            <person name="Heiman D."/>
            <person name="Howarth C."/>
            <person name="Larson L."/>
            <person name="Lui A."/>
            <person name="MacDonald P.J.P."/>
            <person name="Montmayeur A."/>
            <person name="Murphy C."/>
            <person name="Neiman D."/>
            <person name="Pearson M."/>
            <person name="Priest M."/>
            <person name="Roberts A."/>
            <person name="Saif S."/>
            <person name="Shea T."/>
            <person name="Shenoy N."/>
            <person name="Sisk P."/>
            <person name="Stolte C."/>
            <person name="Sykes S."/>
            <person name="Wortman J."/>
            <person name="Nusbaum C."/>
            <person name="Birren B."/>
        </authorList>
    </citation>
    <scope>NUCLEOTIDE SEQUENCE [LARGE SCALE GENOMIC DNA]</scope>
    <source>
        <strain evidence="13 14">ACC2</strain>
    </source>
</reference>
<dbReference type="InterPro" id="IPR003651">
    <property type="entry name" value="Endonuclease3_FeS-loop_motif"/>
</dbReference>
<keyword evidence="3 10" id="KW-0479">Metal-binding</keyword>
<dbReference type="SMART" id="SM00478">
    <property type="entry name" value="ENDO3c"/>
    <property type="match status" value="1"/>
</dbReference>
<dbReference type="GO" id="GO:0019104">
    <property type="term" value="F:DNA N-glycosylase activity"/>
    <property type="evidence" value="ECO:0007669"/>
    <property type="project" value="UniProtKB-UniRule"/>
</dbReference>
<comment type="cofactor">
    <cofactor evidence="10">
        <name>[4Fe-4S] cluster</name>
        <dbReference type="ChEBI" id="CHEBI:49883"/>
    </cofactor>
    <text evidence="10">Binds 1 [4Fe-4S] cluster.</text>
</comment>
<dbReference type="InterPro" id="IPR023170">
    <property type="entry name" value="HhH_base_excis_C"/>
</dbReference>
<evidence type="ECO:0000256" key="4">
    <source>
        <dbReference type="ARBA" id="ARBA00022763"/>
    </source>
</evidence>
<evidence type="ECO:0000256" key="9">
    <source>
        <dbReference type="ARBA" id="ARBA00023295"/>
    </source>
</evidence>
<evidence type="ECO:0000256" key="2">
    <source>
        <dbReference type="ARBA" id="ARBA00022485"/>
    </source>
</evidence>
<organism evidence="13 14">
    <name type="scientific">Stomatobaculum longum</name>
    <dbReference type="NCBI Taxonomy" id="796942"/>
    <lineage>
        <taxon>Bacteria</taxon>
        <taxon>Bacillati</taxon>
        <taxon>Bacillota</taxon>
        <taxon>Clostridia</taxon>
        <taxon>Lachnospirales</taxon>
        <taxon>Lachnospiraceae</taxon>
        <taxon>Stomatobaculum</taxon>
    </lineage>
</organism>
<dbReference type="EC" id="4.2.99.18" evidence="10"/>
<dbReference type="GO" id="GO:0051539">
    <property type="term" value="F:4 iron, 4 sulfur cluster binding"/>
    <property type="evidence" value="ECO:0007669"/>
    <property type="project" value="UniProtKB-UniRule"/>
</dbReference>
<dbReference type="Gene3D" id="1.10.1670.10">
    <property type="entry name" value="Helix-hairpin-Helix base-excision DNA repair enzymes (C-terminal)"/>
    <property type="match status" value="1"/>
</dbReference>
<dbReference type="GO" id="GO:0003677">
    <property type="term" value="F:DNA binding"/>
    <property type="evidence" value="ECO:0007669"/>
    <property type="project" value="UniProtKB-UniRule"/>
</dbReference>
<evidence type="ECO:0000313" key="13">
    <source>
        <dbReference type="EMBL" id="EHO17487.1"/>
    </source>
</evidence>
<keyword evidence="13" id="KW-0540">Nuclease</keyword>
<keyword evidence="5 10" id="KW-0378">Hydrolase</keyword>
<comment type="similarity">
    <text evidence="1 10">Belongs to the Nth/MutY family.</text>
</comment>
<name>A0AA37DGR7_9FIRM</name>
<dbReference type="Proteomes" id="UP000018466">
    <property type="component" value="Unassembled WGS sequence"/>
</dbReference>
<protein>
    <recommendedName>
        <fullName evidence="10">Endonuclease III</fullName>
        <ecNumber evidence="10">4.2.99.18</ecNumber>
    </recommendedName>
    <alternativeName>
        <fullName evidence="10">DNA-(apurinic or apyrimidinic site) lyase</fullName>
    </alternativeName>
</protein>
<dbReference type="Pfam" id="PF00730">
    <property type="entry name" value="HhH-GPD"/>
    <property type="match status" value="1"/>
</dbReference>
<feature type="domain" description="HhH-GPD" evidence="12">
    <location>
        <begin position="61"/>
        <end position="209"/>
    </location>
</feature>
<evidence type="ECO:0000256" key="3">
    <source>
        <dbReference type="ARBA" id="ARBA00022723"/>
    </source>
</evidence>
<gene>
    <name evidence="10" type="primary">nth</name>
    <name evidence="13" type="ORF">HMPREF9623_01086</name>
</gene>
<dbReference type="PANTHER" id="PTHR10359">
    <property type="entry name" value="A/G-SPECIFIC ADENINE GLYCOSYLASE/ENDONUCLEASE III"/>
    <property type="match status" value="1"/>
</dbReference>
<dbReference type="Gene3D" id="1.10.340.30">
    <property type="entry name" value="Hypothetical protein, domain 2"/>
    <property type="match status" value="1"/>
</dbReference>
<dbReference type="InterPro" id="IPR005759">
    <property type="entry name" value="Nth"/>
</dbReference>
<dbReference type="SUPFAM" id="SSF48150">
    <property type="entry name" value="DNA-glycosylase"/>
    <property type="match status" value="1"/>
</dbReference>
<keyword evidence="4 10" id="KW-0227">DNA damage</keyword>
<evidence type="ECO:0000256" key="5">
    <source>
        <dbReference type="ARBA" id="ARBA00022801"/>
    </source>
</evidence>
<feature type="binding site" evidence="10">
    <location>
        <position position="211"/>
    </location>
    <ligand>
        <name>[4Fe-4S] cluster</name>
        <dbReference type="ChEBI" id="CHEBI:49883"/>
    </ligand>
</feature>
<dbReference type="AlphaFoldDB" id="A0AA37DGR7"/>
<dbReference type="EMBL" id="AGEL01000006">
    <property type="protein sequence ID" value="EHO17487.1"/>
    <property type="molecule type" value="Genomic_DNA"/>
</dbReference>
<dbReference type="GeneID" id="86940842"/>
<dbReference type="FunFam" id="1.10.340.30:FF:000001">
    <property type="entry name" value="Endonuclease III"/>
    <property type="match status" value="1"/>
</dbReference>
<feature type="binding site" evidence="10">
    <location>
        <position position="218"/>
    </location>
    <ligand>
        <name>[4Fe-4S] cluster</name>
        <dbReference type="ChEBI" id="CHEBI:49883"/>
    </ligand>
</feature>